<dbReference type="AlphaFoldDB" id="A0A5B7IHT6"/>
<accession>A0A5B7IHT6</accession>
<protein>
    <submittedName>
        <fullName evidence="1">Uncharacterized protein</fullName>
    </submittedName>
</protein>
<evidence type="ECO:0000313" key="2">
    <source>
        <dbReference type="Proteomes" id="UP000324222"/>
    </source>
</evidence>
<name>A0A5B7IHT6_PORTR</name>
<evidence type="ECO:0000313" key="1">
    <source>
        <dbReference type="EMBL" id="MPC84080.1"/>
    </source>
</evidence>
<sequence length="46" mass="5018">MHIFIIDKSLMNLSGETPATTAENVTLLSAWSSVLKSTTRCYGSKN</sequence>
<comment type="caution">
    <text evidence="1">The sequence shown here is derived from an EMBL/GenBank/DDBJ whole genome shotgun (WGS) entry which is preliminary data.</text>
</comment>
<dbReference type="EMBL" id="VSRR010064358">
    <property type="protein sequence ID" value="MPC84080.1"/>
    <property type="molecule type" value="Genomic_DNA"/>
</dbReference>
<reference evidence="1" key="1">
    <citation type="submission" date="2019-05" db="EMBL/GenBank/DDBJ databases">
        <title>Another draft genome of Portunus trituberculatus and its Hox gene families provides insights of decapod evolution.</title>
        <authorList>
            <person name="Jeong J.-H."/>
            <person name="Song I."/>
            <person name="Kim S."/>
            <person name="Choi T."/>
            <person name="Kim D."/>
            <person name="Ryu S."/>
            <person name="Kim W."/>
        </authorList>
    </citation>
    <scope>NUCLEOTIDE SEQUENCE [LARGE SCALE GENOMIC DNA]</scope>
    <source>
        <tissue evidence="1">Muscle</tissue>
    </source>
</reference>
<keyword evidence="2" id="KW-1185">Reference proteome</keyword>
<gene>
    <name evidence="1" type="ORF">E2C01_078806</name>
</gene>
<organism evidence="1 2">
    <name type="scientific">Portunus trituberculatus</name>
    <name type="common">Swimming crab</name>
    <name type="synonym">Neptunus trituberculatus</name>
    <dbReference type="NCBI Taxonomy" id="210409"/>
    <lineage>
        <taxon>Eukaryota</taxon>
        <taxon>Metazoa</taxon>
        <taxon>Ecdysozoa</taxon>
        <taxon>Arthropoda</taxon>
        <taxon>Crustacea</taxon>
        <taxon>Multicrustacea</taxon>
        <taxon>Malacostraca</taxon>
        <taxon>Eumalacostraca</taxon>
        <taxon>Eucarida</taxon>
        <taxon>Decapoda</taxon>
        <taxon>Pleocyemata</taxon>
        <taxon>Brachyura</taxon>
        <taxon>Eubrachyura</taxon>
        <taxon>Portunoidea</taxon>
        <taxon>Portunidae</taxon>
        <taxon>Portuninae</taxon>
        <taxon>Portunus</taxon>
    </lineage>
</organism>
<proteinExistence type="predicted"/>
<dbReference type="Proteomes" id="UP000324222">
    <property type="component" value="Unassembled WGS sequence"/>
</dbReference>